<evidence type="ECO:0000256" key="5">
    <source>
        <dbReference type="ARBA" id="ARBA00022512"/>
    </source>
</evidence>
<feature type="chain" id="PRO_5044984466" description="Pectinesterase" evidence="10">
    <location>
        <begin position="24"/>
        <end position="341"/>
    </location>
</feature>
<gene>
    <name evidence="12" type="ORF">CITCOLO1_LOCUS21711</name>
</gene>
<feature type="active site" evidence="9">
    <location>
        <position position="194"/>
    </location>
</feature>
<name>A0ABP0Z913_9ROSI</name>
<comment type="subcellular location">
    <subcellularLocation>
        <location evidence="1">Secreted</location>
        <location evidence="1">Cell wall</location>
    </subcellularLocation>
</comment>
<evidence type="ECO:0000313" key="12">
    <source>
        <dbReference type="EMBL" id="CAK9329268.1"/>
    </source>
</evidence>
<dbReference type="Gene3D" id="2.160.20.10">
    <property type="entry name" value="Single-stranded right-handed beta-helix, Pectin lyase-like"/>
    <property type="match status" value="1"/>
</dbReference>
<feature type="domain" description="Pectinesterase catalytic" evidence="11">
    <location>
        <begin position="45"/>
        <end position="331"/>
    </location>
</feature>
<dbReference type="InterPro" id="IPR033131">
    <property type="entry name" value="Pectinesterase_Asp_AS"/>
</dbReference>
<accession>A0ABP0Z913</accession>
<proteinExistence type="inferred from homology"/>
<comment type="pathway">
    <text evidence="2 10">Glycan metabolism; pectin degradation; 2-dehydro-3-deoxy-D-gluconate from pectin: step 1/5.</text>
</comment>
<organism evidence="12 13">
    <name type="scientific">Citrullus colocynthis</name>
    <name type="common">colocynth</name>
    <dbReference type="NCBI Taxonomy" id="252529"/>
    <lineage>
        <taxon>Eukaryota</taxon>
        <taxon>Viridiplantae</taxon>
        <taxon>Streptophyta</taxon>
        <taxon>Embryophyta</taxon>
        <taxon>Tracheophyta</taxon>
        <taxon>Spermatophyta</taxon>
        <taxon>Magnoliopsida</taxon>
        <taxon>eudicotyledons</taxon>
        <taxon>Gunneridae</taxon>
        <taxon>Pentapetalae</taxon>
        <taxon>rosids</taxon>
        <taxon>fabids</taxon>
        <taxon>Cucurbitales</taxon>
        <taxon>Cucurbitaceae</taxon>
        <taxon>Benincaseae</taxon>
        <taxon>Citrullus</taxon>
    </lineage>
</organism>
<dbReference type="InterPro" id="IPR011050">
    <property type="entry name" value="Pectin_lyase_fold/virulence"/>
</dbReference>
<evidence type="ECO:0000256" key="4">
    <source>
        <dbReference type="ARBA" id="ARBA00013229"/>
    </source>
</evidence>
<dbReference type="Proteomes" id="UP001642487">
    <property type="component" value="Chromosome 9"/>
</dbReference>
<evidence type="ECO:0000256" key="10">
    <source>
        <dbReference type="RuleBase" id="RU000589"/>
    </source>
</evidence>
<dbReference type="PANTHER" id="PTHR31321:SF76">
    <property type="entry name" value="PECTINESTERASE 10-RELATED"/>
    <property type="match status" value="1"/>
</dbReference>
<dbReference type="EMBL" id="OZ021743">
    <property type="protein sequence ID" value="CAK9329268.1"/>
    <property type="molecule type" value="Genomic_DNA"/>
</dbReference>
<reference evidence="12 13" key="1">
    <citation type="submission" date="2024-03" db="EMBL/GenBank/DDBJ databases">
        <authorList>
            <person name="Gkanogiannis A."/>
            <person name="Becerra Lopez-Lavalle L."/>
        </authorList>
    </citation>
    <scope>NUCLEOTIDE SEQUENCE [LARGE SCALE GENOMIC DNA]</scope>
</reference>
<keyword evidence="10" id="KW-0732">Signal</keyword>
<sequence>MIHLCMLLEFFSLVKFLILRCYACPLILNRLEKLAGDWIPEPFDMVAGNGHGNFSTIQAAIDSVPSNNRFWISIHVNPGVYREKVKIAYDKPYIILEGQRKRTTKVVWDDHLTVAQSPTFTSSADNIVVKSITFVNSYNYPWKNGNPRVPAVAAMITGDKSSFYRCGFCGVQDTLWDDQGRHYYHRCTIQGAVDFIFGAAQSIFQGCSISVVGEALLPLGSTSFITAQGRTNPNDANGFVFKECKVFGSGSAFLGRPWRGYSRVIFYNSNFSNIINPYGWDPWHFVGQEKQLTYAENGCYGPGADTSHRVKWEKKLNLNEIRRLTSMSFIDIEGWIQNQPW</sequence>
<dbReference type="InterPro" id="IPR000070">
    <property type="entry name" value="Pectinesterase_cat"/>
</dbReference>
<dbReference type="PROSITE" id="PS00503">
    <property type="entry name" value="PECTINESTERASE_2"/>
    <property type="match status" value="1"/>
</dbReference>
<keyword evidence="5" id="KW-0964">Secreted</keyword>
<keyword evidence="6 10" id="KW-0378">Hydrolase</keyword>
<dbReference type="SUPFAM" id="SSF51126">
    <property type="entry name" value="Pectin lyase-like"/>
    <property type="match status" value="1"/>
</dbReference>
<evidence type="ECO:0000256" key="9">
    <source>
        <dbReference type="PROSITE-ProRule" id="PRU10040"/>
    </source>
</evidence>
<evidence type="ECO:0000256" key="1">
    <source>
        <dbReference type="ARBA" id="ARBA00004191"/>
    </source>
</evidence>
<evidence type="ECO:0000313" key="13">
    <source>
        <dbReference type="Proteomes" id="UP001642487"/>
    </source>
</evidence>
<evidence type="ECO:0000256" key="7">
    <source>
        <dbReference type="ARBA" id="ARBA00023085"/>
    </source>
</evidence>
<evidence type="ECO:0000256" key="3">
    <source>
        <dbReference type="ARBA" id="ARBA00008891"/>
    </source>
</evidence>
<keyword evidence="7 10" id="KW-0063">Aspartyl esterase</keyword>
<dbReference type="Pfam" id="PF01095">
    <property type="entry name" value="Pectinesterase"/>
    <property type="match status" value="1"/>
</dbReference>
<comment type="catalytic activity">
    <reaction evidence="8 10">
        <text>[(1-&gt;4)-alpha-D-galacturonosyl methyl ester](n) + n H2O = [(1-&gt;4)-alpha-D-galacturonosyl](n) + n methanol + n H(+)</text>
        <dbReference type="Rhea" id="RHEA:22380"/>
        <dbReference type="Rhea" id="RHEA-COMP:14570"/>
        <dbReference type="Rhea" id="RHEA-COMP:14573"/>
        <dbReference type="ChEBI" id="CHEBI:15377"/>
        <dbReference type="ChEBI" id="CHEBI:15378"/>
        <dbReference type="ChEBI" id="CHEBI:17790"/>
        <dbReference type="ChEBI" id="CHEBI:140522"/>
        <dbReference type="ChEBI" id="CHEBI:140523"/>
        <dbReference type="EC" id="3.1.1.11"/>
    </reaction>
</comment>
<evidence type="ECO:0000256" key="2">
    <source>
        <dbReference type="ARBA" id="ARBA00005184"/>
    </source>
</evidence>
<evidence type="ECO:0000256" key="6">
    <source>
        <dbReference type="ARBA" id="ARBA00022801"/>
    </source>
</evidence>
<comment type="similarity">
    <text evidence="3">Belongs to the pectinesterase family.</text>
</comment>
<evidence type="ECO:0000259" key="11">
    <source>
        <dbReference type="Pfam" id="PF01095"/>
    </source>
</evidence>
<evidence type="ECO:0000256" key="8">
    <source>
        <dbReference type="ARBA" id="ARBA00047928"/>
    </source>
</evidence>
<feature type="signal peptide" evidence="10">
    <location>
        <begin position="1"/>
        <end position="23"/>
    </location>
</feature>
<dbReference type="PANTHER" id="PTHR31321">
    <property type="entry name" value="ACYL-COA THIOESTER HYDROLASE YBHC-RELATED"/>
    <property type="match status" value="1"/>
</dbReference>
<keyword evidence="13" id="KW-1185">Reference proteome</keyword>
<dbReference type="EC" id="3.1.1.11" evidence="4 10"/>
<dbReference type="InterPro" id="IPR012334">
    <property type="entry name" value="Pectin_lyas_fold"/>
</dbReference>
<keyword evidence="5" id="KW-0134">Cell wall</keyword>
<protein>
    <recommendedName>
        <fullName evidence="4 10">Pectinesterase</fullName>
        <ecNumber evidence="4 10">3.1.1.11</ecNumber>
    </recommendedName>
</protein>